<gene>
    <name evidence="1" type="ORF">OG835_37400</name>
</gene>
<accession>A0ACD4ZY29</accession>
<reference evidence="1" key="1">
    <citation type="submission" date="2022-10" db="EMBL/GenBank/DDBJ databases">
        <title>The complete genomes of actinobacterial strains from the NBC collection.</title>
        <authorList>
            <person name="Joergensen T.S."/>
            <person name="Alvarez Arevalo M."/>
            <person name="Sterndorff E.B."/>
            <person name="Faurdal D."/>
            <person name="Vuksanovic O."/>
            <person name="Mourched A.-S."/>
            <person name="Charusanti P."/>
            <person name="Shaw S."/>
            <person name="Blin K."/>
            <person name="Weber T."/>
        </authorList>
    </citation>
    <scope>NUCLEOTIDE SEQUENCE</scope>
    <source>
        <strain evidence="1">NBC 01771</strain>
    </source>
</reference>
<protein>
    <submittedName>
        <fullName evidence="1">DoxX family protein</fullName>
    </submittedName>
</protein>
<keyword evidence="2" id="KW-1185">Reference proteome</keyword>
<evidence type="ECO:0000313" key="2">
    <source>
        <dbReference type="Proteomes" id="UP001348369"/>
    </source>
</evidence>
<dbReference type="Proteomes" id="UP001348369">
    <property type="component" value="Chromosome"/>
</dbReference>
<sequence>MTCDSRRDLGLLALRLGTGAVLAAHGSQKLFGWFGGGGIDGTAQAFEAMGFRPGRPSAIASGLAEAGGGVLLALGLAAPAAGAAAAGGMAGAAAVSVPNGFFVQSGGFEYPAFLGWTAASIGLMGAGRYSLDRATRHCLDQPWMIPVAFMTSAAAAIVIINKRAKALAADQRANTADGAPAEG</sequence>
<evidence type="ECO:0000313" key="1">
    <source>
        <dbReference type="EMBL" id="WSC03350.1"/>
    </source>
</evidence>
<dbReference type="EMBL" id="CP109109">
    <property type="protein sequence ID" value="WSC03350.1"/>
    <property type="molecule type" value="Genomic_DNA"/>
</dbReference>
<proteinExistence type="predicted"/>
<name>A0ACD4ZY29_9ACTN</name>
<organism evidence="1 2">
    <name type="scientific">Streptomyces scopuliridis</name>
    <dbReference type="NCBI Taxonomy" id="452529"/>
    <lineage>
        <taxon>Bacteria</taxon>
        <taxon>Bacillati</taxon>
        <taxon>Actinomycetota</taxon>
        <taxon>Actinomycetes</taxon>
        <taxon>Kitasatosporales</taxon>
        <taxon>Streptomycetaceae</taxon>
        <taxon>Streptomyces</taxon>
    </lineage>
</organism>